<organism evidence="1 2">
    <name type="scientific">Kitasatospora putterlickiae</name>
    <dbReference type="NCBI Taxonomy" id="221725"/>
    <lineage>
        <taxon>Bacteria</taxon>
        <taxon>Bacillati</taxon>
        <taxon>Actinomycetota</taxon>
        <taxon>Actinomycetes</taxon>
        <taxon>Kitasatosporales</taxon>
        <taxon>Streptomycetaceae</taxon>
        <taxon>Kitasatospora</taxon>
    </lineage>
</organism>
<gene>
    <name evidence="1" type="ORF">GCM10009639_37380</name>
</gene>
<sequence>MKAIWARNASGITPSAAKVAASTTPAEVITPPVAVSPRSTPALVPERSASSRTLVIRKML</sequence>
<evidence type="ECO:0000313" key="2">
    <source>
        <dbReference type="Proteomes" id="UP001499863"/>
    </source>
</evidence>
<proteinExistence type="predicted"/>
<name>A0ABP4IWX1_9ACTN</name>
<evidence type="ECO:0000313" key="1">
    <source>
        <dbReference type="EMBL" id="GAA1398662.1"/>
    </source>
</evidence>
<keyword evidence="2" id="KW-1185">Reference proteome</keyword>
<dbReference type="Proteomes" id="UP001499863">
    <property type="component" value="Unassembled WGS sequence"/>
</dbReference>
<dbReference type="EMBL" id="BAAAKJ010000205">
    <property type="protein sequence ID" value="GAA1398662.1"/>
    <property type="molecule type" value="Genomic_DNA"/>
</dbReference>
<accession>A0ABP4IWX1</accession>
<protein>
    <submittedName>
        <fullName evidence="1">Uncharacterized protein</fullName>
    </submittedName>
</protein>
<reference evidence="2" key="1">
    <citation type="journal article" date="2019" name="Int. J. Syst. Evol. Microbiol.">
        <title>The Global Catalogue of Microorganisms (GCM) 10K type strain sequencing project: providing services to taxonomists for standard genome sequencing and annotation.</title>
        <authorList>
            <consortium name="The Broad Institute Genomics Platform"/>
            <consortium name="The Broad Institute Genome Sequencing Center for Infectious Disease"/>
            <person name="Wu L."/>
            <person name="Ma J."/>
        </authorList>
    </citation>
    <scope>NUCLEOTIDE SEQUENCE [LARGE SCALE GENOMIC DNA]</scope>
    <source>
        <strain evidence="2">JCM 12393</strain>
    </source>
</reference>
<comment type="caution">
    <text evidence="1">The sequence shown here is derived from an EMBL/GenBank/DDBJ whole genome shotgun (WGS) entry which is preliminary data.</text>
</comment>